<dbReference type="InParanoid" id="A0A0P0VYY6"/>
<feature type="compositionally biased region" description="Low complexity" evidence="1">
    <location>
        <begin position="9"/>
        <end position="21"/>
    </location>
</feature>
<accession>A0A0P0VYY6</accession>
<reference evidence="3" key="1">
    <citation type="journal article" date="2005" name="Nature">
        <title>The map-based sequence of the rice genome.</title>
        <authorList>
            <consortium name="International rice genome sequencing project (IRGSP)"/>
            <person name="Matsumoto T."/>
            <person name="Wu J."/>
            <person name="Kanamori H."/>
            <person name="Katayose Y."/>
            <person name="Fujisawa M."/>
            <person name="Namiki N."/>
            <person name="Mizuno H."/>
            <person name="Yamamoto K."/>
            <person name="Antonio B.A."/>
            <person name="Baba T."/>
            <person name="Sakata K."/>
            <person name="Nagamura Y."/>
            <person name="Aoki H."/>
            <person name="Arikawa K."/>
            <person name="Arita K."/>
            <person name="Bito T."/>
            <person name="Chiden Y."/>
            <person name="Fujitsuka N."/>
            <person name="Fukunaka R."/>
            <person name="Hamada M."/>
            <person name="Harada C."/>
            <person name="Hayashi A."/>
            <person name="Hijishita S."/>
            <person name="Honda M."/>
            <person name="Hosokawa S."/>
            <person name="Ichikawa Y."/>
            <person name="Idonuma A."/>
            <person name="Iijima M."/>
            <person name="Ikeda M."/>
            <person name="Ikeno M."/>
            <person name="Ito K."/>
            <person name="Ito S."/>
            <person name="Ito T."/>
            <person name="Ito Y."/>
            <person name="Ito Y."/>
            <person name="Iwabuchi A."/>
            <person name="Kamiya K."/>
            <person name="Karasawa W."/>
            <person name="Kurita K."/>
            <person name="Katagiri S."/>
            <person name="Kikuta A."/>
            <person name="Kobayashi H."/>
            <person name="Kobayashi N."/>
            <person name="Machita K."/>
            <person name="Maehara T."/>
            <person name="Masukawa M."/>
            <person name="Mizubayashi T."/>
            <person name="Mukai Y."/>
            <person name="Nagasaki H."/>
            <person name="Nagata Y."/>
            <person name="Naito S."/>
            <person name="Nakashima M."/>
            <person name="Nakama Y."/>
            <person name="Nakamichi Y."/>
            <person name="Nakamura M."/>
            <person name="Meguro A."/>
            <person name="Negishi M."/>
            <person name="Ohta I."/>
            <person name="Ohta T."/>
            <person name="Okamoto M."/>
            <person name="Ono N."/>
            <person name="Saji S."/>
            <person name="Sakaguchi M."/>
            <person name="Sakai K."/>
            <person name="Shibata M."/>
            <person name="Shimokawa T."/>
            <person name="Song J."/>
            <person name="Takazaki Y."/>
            <person name="Terasawa K."/>
            <person name="Tsugane M."/>
            <person name="Tsuji K."/>
            <person name="Ueda S."/>
            <person name="Waki K."/>
            <person name="Yamagata H."/>
            <person name="Yamamoto M."/>
            <person name="Yamamoto S."/>
            <person name="Yamane H."/>
            <person name="Yoshiki S."/>
            <person name="Yoshihara R."/>
            <person name="Yukawa K."/>
            <person name="Zhong H."/>
            <person name="Yano M."/>
            <person name="Yuan Q."/>
            <person name="Ouyang S."/>
            <person name="Liu J."/>
            <person name="Jones K.M."/>
            <person name="Gansberger K."/>
            <person name="Moffat K."/>
            <person name="Hill J."/>
            <person name="Bera J."/>
            <person name="Fadrosh D."/>
            <person name="Jin S."/>
            <person name="Johri S."/>
            <person name="Kim M."/>
            <person name="Overton L."/>
            <person name="Reardon M."/>
            <person name="Tsitrin T."/>
            <person name="Vuong H."/>
            <person name="Weaver B."/>
            <person name="Ciecko A."/>
            <person name="Tallon L."/>
            <person name="Jackson J."/>
            <person name="Pai G."/>
            <person name="Aken S.V."/>
            <person name="Utterback T."/>
            <person name="Reidmuller S."/>
            <person name="Feldblyum T."/>
            <person name="Hsiao J."/>
            <person name="Zismann V."/>
            <person name="Iobst S."/>
            <person name="de Vazeille A.R."/>
            <person name="Buell C.R."/>
            <person name="Ying K."/>
            <person name="Li Y."/>
            <person name="Lu T."/>
            <person name="Huang Y."/>
            <person name="Zhao Q."/>
            <person name="Feng Q."/>
            <person name="Zhang L."/>
            <person name="Zhu J."/>
            <person name="Weng Q."/>
            <person name="Mu J."/>
            <person name="Lu Y."/>
            <person name="Fan D."/>
            <person name="Liu Y."/>
            <person name="Guan J."/>
            <person name="Zhang Y."/>
            <person name="Yu S."/>
            <person name="Liu X."/>
            <person name="Zhang Y."/>
            <person name="Hong G."/>
            <person name="Han B."/>
            <person name="Choisne N."/>
            <person name="Demange N."/>
            <person name="Orjeda G."/>
            <person name="Samain S."/>
            <person name="Cattolico L."/>
            <person name="Pelletier E."/>
            <person name="Couloux A."/>
            <person name="Segurens B."/>
            <person name="Wincker P."/>
            <person name="D'Hont A."/>
            <person name="Scarpelli C."/>
            <person name="Weissenbach J."/>
            <person name="Salanoubat M."/>
            <person name="Quetier F."/>
            <person name="Yu Y."/>
            <person name="Kim H.R."/>
            <person name="Rambo T."/>
            <person name="Currie J."/>
            <person name="Collura K."/>
            <person name="Luo M."/>
            <person name="Yang T."/>
            <person name="Ammiraju J.S.S."/>
            <person name="Engler F."/>
            <person name="Soderlund C."/>
            <person name="Wing R.A."/>
            <person name="Palmer L.E."/>
            <person name="de la Bastide M."/>
            <person name="Spiegel L."/>
            <person name="Nascimento L."/>
            <person name="Zutavern T."/>
            <person name="O'Shaughnessy A."/>
            <person name="Dike S."/>
            <person name="Dedhia N."/>
            <person name="Preston R."/>
            <person name="Balija V."/>
            <person name="McCombie W.R."/>
            <person name="Chow T."/>
            <person name="Chen H."/>
            <person name="Chung M."/>
            <person name="Chen C."/>
            <person name="Shaw J."/>
            <person name="Wu H."/>
            <person name="Hsiao K."/>
            <person name="Chao Y."/>
            <person name="Chu M."/>
            <person name="Cheng C."/>
            <person name="Hour A."/>
            <person name="Lee P."/>
            <person name="Lin S."/>
            <person name="Lin Y."/>
            <person name="Liou J."/>
            <person name="Liu S."/>
            <person name="Hsing Y."/>
            <person name="Raghuvanshi S."/>
            <person name="Mohanty A."/>
            <person name="Bharti A.K."/>
            <person name="Gaur A."/>
            <person name="Gupta V."/>
            <person name="Kumar D."/>
            <person name="Ravi V."/>
            <person name="Vij S."/>
            <person name="Kapur A."/>
            <person name="Khurana P."/>
            <person name="Khurana P."/>
            <person name="Khurana J.P."/>
            <person name="Tyagi A.K."/>
            <person name="Gaikwad K."/>
            <person name="Singh A."/>
            <person name="Dalal V."/>
            <person name="Srivastava S."/>
            <person name="Dixit A."/>
            <person name="Pal A.K."/>
            <person name="Ghazi I.A."/>
            <person name="Yadav M."/>
            <person name="Pandit A."/>
            <person name="Bhargava A."/>
            <person name="Sureshbabu K."/>
            <person name="Batra K."/>
            <person name="Sharma T.R."/>
            <person name="Mohapatra T."/>
            <person name="Singh N.K."/>
            <person name="Messing J."/>
            <person name="Nelson A.B."/>
            <person name="Fuks G."/>
            <person name="Kavchok S."/>
            <person name="Keizer G."/>
            <person name="Linton E."/>
            <person name="Llaca V."/>
            <person name="Song R."/>
            <person name="Tanyolac B."/>
            <person name="Young S."/>
            <person name="Ho-Il K."/>
            <person name="Hahn J.H."/>
            <person name="Sangsakoo G."/>
            <person name="Vanavichit A."/>
            <person name="de Mattos Luiz.A.T."/>
            <person name="Zimmer P.D."/>
            <person name="Malone G."/>
            <person name="Dellagostin O."/>
            <person name="de Oliveira A.C."/>
            <person name="Bevan M."/>
            <person name="Bancroft I."/>
            <person name="Minx P."/>
            <person name="Cordum H."/>
            <person name="Wilson R."/>
            <person name="Cheng Z."/>
            <person name="Jin W."/>
            <person name="Jiang J."/>
            <person name="Leong S.A."/>
            <person name="Iwama H."/>
            <person name="Gojobori T."/>
            <person name="Itoh T."/>
            <person name="Niimura Y."/>
            <person name="Fujii Y."/>
            <person name="Habara T."/>
            <person name="Sakai H."/>
            <person name="Sato Y."/>
            <person name="Wilson G."/>
            <person name="Kumar K."/>
            <person name="McCouch S."/>
            <person name="Juretic N."/>
            <person name="Hoen D."/>
            <person name="Wright S."/>
            <person name="Bruskiewich R."/>
            <person name="Bureau T."/>
            <person name="Miyao A."/>
            <person name="Hirochika H."/>
            <person name="Nishikawa T."/>
            <person name="Kadowaki K."/>
            <person name="Sugiura M."/>
            <person name="Burr B."/>
            <person name="Sasaki T."/>
        </authorList>
    </citation>
    <scope>NUCLEOTIDE SEQUENCE [LARGE SCALE GENOMIC DNA]</scope>
    <source>
        <strain evidence="3">cv. Nipponbare</strain>
    </source>
</reference>
<feature type="region of interest" description="Disordered" evidence="1">
    <location>
        <begin position="9"/>
        <end position="28"/>
    </location>
</feature>
<reference evidence="2 3" key="2">
    <citation type="journal article" date="2013" name="Plant Cell Physiol.">
        <title>Rice Annotation Project Database (RAP-DB): an integrative and interactive database for rice genomics.</title>
        <authorList>
            <person name="Sakai H."/>
            <person name="Lee S.S."/>
            <person name="Tanaka T."/>
            <person name="Numa H."/>
            <person name="Kim J."/>
            <person name="Kawahara Y."/>
            <person name="Wakimoto H."/>
            <person name="Yang C.C."/>
            <person name="Iwamoto M."/>
            <person name="Abe T."/>
            <person name="Yamada Y."/>
            <person name="Muto A."/>
            <person name="Inokuchi H."/>
            <person name="Ikemura T."/>
            <person name="Matsumoto T."/>
            <person name="Sasaki T."/>
            <person name="Itoh T."/>
        </authorList>
    </citation>
    <scope>NUCLEOTIDE SEQUENCE [LARGE SCALE GENOMIC DNA]</scope>
    <source>
        <strain evidence="3">cv. Nipponbare</strain>
    </source>
</reference>
<dbReference type="GO" id="GO:0050832">
    <property type="term" value="P:defense response to fungus"/>
    <property type="evidence" value="ECO:0007669"/>
    <property type="project" value="EnsemblPlants"/>
</dbReference>
<name>A0A0P0VYY6_ORYSJ</name>
<dbReference type="PANTHER" id="PTHR35552:SF1">
    <property type="entry name" value="MEDIATOR OF RNA POLYMERASE II TRANSCRIPTION SUBUNIT 8"/>
    <property type="match status" value="1"/>
</dbReference>
<dbReference type="EMBL" id="AP014959">
    <property type="protein sequence ID" value="BAS84759.1"/>
    <property type="molecule type" value="Genomic_DNA"/>
</dbReference>
<proteinExistence type="evidence at protein level"/>
<keyword evidence="4 5" id="KW-1267">Proteomics identification</keyword>
<evidence type="ECO:0000256" key="1">
    <source>
        <dbReference type="SAM" id="MobiDB-lite"/>
    </source>
</evidence>
<reference evidence="2 3" key="3">
    <citation type="journal article" date="2013" name="Rice">
        <title>Improvement of the Oryza sativa Nipponbare reference genome using next generation sequence and optical map data.</title>
        <authorList>
            <person name="Kawahara Y."/>
            <person name="de la Bastide M."/>
            <person name="Hamilton J.P."/>
            <person name="Kanamori H."/>
            <person name="McCombie W.R."/>
            <person name="Ouyang S."/>
            <person name="Schwartz D.C."/>
            <person name="Tanaka T."/>
            <person name="Wu J."/>
            <person name="Zhou S."/>
            <person name="Childs K.L."/>
            <person name="Davidson R.M."/>
            <person name="Lin H."/>
            <person name="Quesada-Ocampo L."/>
            <person name="Vaillancourt B."/>
            <person name="Sakai H."/>
            <person name="Lee S.S."/>
            <person name="Kim J."/>
            <person name="Numa H."/>
            <person name="Itoh T."/>
            <person name="Buell C.R."/>
            <person name="Matsumoto T."/>
        </authorList>
    </citation>
    <scope>NUCLEOTIDE SEQUENCE [LARGE SCALE GENOMIC DNA]</scope>
    <source>
        <strain evidence="3">cv. Nipponbare</strain>
    </source>
</reference>
<sequence length="259" mass="27746">MDAAALGAAAGAPNPAAPVGGDQQPRTERLSAGVQQQLNLEGMRARAVGLYKAISRILEDFDAIARANPNASPKWQDVLGQFSMVSMELFNIVEDIKKVSKVFVVYPRNVNAENAAILPVMLSSKLLPEMEAEEATKRDNLLSGITNLTVSGQIEKLKTRIDMIGSACETAEKVIAESRKNYGLGARQGANLGPTLDKAQAAKIQEQEGLLRAAVNYGEGLRVPGDQRQMYSSLPSHLVDVLPFGDGAHNFGDNSGLFL</sequence>
<organism evidence="2 3">
    <name type="scientific">Oryza sativa subsp. japonica</name>
    <name type="common">Rice</name>
    <dbReference type="NCBI Taxonomy" id="39947"/>
    <lineage>
        <taxon>Eukaryota</taxon>
        <taxon>Viridiplantae</taxon>
        <taxon>Streptophyta</taxon>
        <taxon>Embryophyta</taxon>
        <taxon>Tracheophyta</taxon>
        <taxon>Spermatophyta</taxon>
        <taxon>Magnoliopsida</taxon>
        <taxon>Liliopsida</taxon>
        <taxon>Poales</taxon>
        <taxon>Poaceae</taxon>
        <taxon>BOP clade</taxon>
        <taxon>Oryzoideae</taxon>
        <taxon>Oryzeae</taxon>
        <taxon>Oryzinae</taxon>
        <taxon>Oryza</taxon>
        <taxon>Oryza sativa</taxon>
    </lineage>
</organism>
<dbReference type="Gramene" id="Os03t0423800-01">
    <property type="protein sequence ID" value="Os03t0423800-01"/>
    <property type="gene ID" value="Os03g0423800"/>
</dbReference>
<evidence type="ECO:0007829" key="5">
    <source>
        <dbReference type="ProteomicsDB" id="A0A0P0VYY6"/>
    </source>
</evidence>
<dbReference type="OMA" id="GQYKMIN"/>
<dbReference type="GO" id="GO:0009909">
    <property type="term" value="P:regulation of flower development"/>
    <property type="evidence" value="ECO:0007669"/>
    <property type="project" value="EnsemblPlants"/>
</dbReference>
<evidence type="ECO:0000313" key="2">
    <source>
        <dbReference type="EMBL" id="BAS84759.1"/>
    </source>
</evidence>
<dbReference type="eggNOG" id="ENOG502QTT9">
    <property type="taxonomic scope" value="Eukaryota"/>
</dbReference>
<keyword evidence="3" id="KW-1185">Reference proteome</keyword>
<dbReference type="Proteomes" id="UP000059680">
    <property type="component" value="Chromosome 3"/>
</dbReference>
<dbReference type="SMR" id="A0A0P0VYY6"/>
<evidence type="ECO:0007829" key="4">
    <source>
        <dbReference type="PeptideAtlas" id="A0A0P0VYY6"/>
    </source>
</evidence>
<evidence type="ECO:0000313" key="3">
    <source>
        <dbReference type="Proteomes" id="UP000059680"/>
    </source>
</evidence>
<dbReference type="STRING" id="39947.A0A0P0VYY6"/>
<dbReference type="PaxDb" id="39947-A0A0P0VYY6"/>
<protein>
    <submittedName>
        <fullName evidence="2">Os03g0423800 protein</fullName>
    </submittedName>
</protein>
<gene>
    <name evidence="2" type="ordered locus">Os03g0423800</name>
    <name evidence="2" type="ORF">OSNPB_030423800</name>
</gene>
<dbReference type="AlphaFoldDB" id="A0A0P0VYY6"/>
<dbReference type="InterPro" id="IPR038795">
    <property type="entry name" value="MED8_plant"/>
</dbReference>
<dbReference type="PANTHER" id="PTHR35552">
    <property type="entry name" value="MEDIATOR OF RNA POLYMERASE II TRANSCRIPTION SUBUNIT 8"/>
    <property type="match status" value="1"/>
</dbReference>
<dbReference type="GO" id="GO:0016592">
    <property type="term" value="C:mediator complex"/>
    <property type="evidence" value="ECO:0007669"/>
    <property type="project" value="EnsemblPlants"/>
</dbReference>